<organism evidence="2 3">
    <name type="scientific">Sphingomonas naasensis</name>
    <dbReference type="NCBI Taxonomy" id="1344951"/>
    <lineage>
        <taxon>Bacteria</taxon>
        <taxon>Pseudomonadati</taxon>
        <taxon>Pseudomonadota</taxon>
        <taxon>Alphaproteobacteria</taxon>
        <taxon>Sphingomonadales</taxon>
        <taxon>Sphingomonadaceae</taxon>
        <taxon>Sphingomonas</taxon>
    </lineage>
</organism>
<reference evidence="2 3" key="1">
    <citation type="submission" date="2019-04" db="EMBL/GenBank/DDBJ databases">
        <title>Sphingomonas psychrotolerans sp. nov., isolated from soil in the Tianshan Mountains, Xinjiang, China.</title>
        <authorList>
            <person name="Luo Y."/>
            <person name="Sheng H."/>
        </authorList>
    </citation>
    <scope>NUCLEOTIDE SEQUENCE [LARGE SCALE GENOMIC DNA]</scope>
    <source>
        <strain evidence="2 3">KIS18-15</strain>
    </source>
</reference>
<comment type="caution">
    <text evidence="2">The sequence shown here is derived from an EMBL/GenBank/DDBJ whole genome shotgun (WGS) entry which is preliminary data.</text>
</comment>
<dbReference type="OrthoDB" id="86940at2"/>
<dbReference type="AlphaFoldDB" id="A0A4S1WKR4"/>
<name>A0A4S1WKR4_9SPHN</name>
<accession>A0A4S1WKR4</accession>
<protein>
    <submittedName>
        <fullName evidence="2">Uncharacterized protein</fullName>
    </submittedName>
</protein>
<dbReference type="EMBL" id="SRXU01000005">
    <property type="protein sequence ID" value="TGX41596.1"/>
    <property type="molecule type" value="Genomic_DNA"/>
</dbReference>
<feature type="chain" id="PRO_5020357619" evidence="1">
    <location>
        <begin position="19"/>
        <end position="240"/>
    </location>
</feature>
<keyword evidence="1" id="KW-0732">Signal</keyword>
<evidence type="ECO:0000256" key="1">
    <source>
        <dbReference type="SAM" id="SignalP"/>
    </source>
</evidence>
<evidence type="ECO:0000313" key="2">
    <source>
        <dbReference type="EMBL" id="TGX41596.1"/>
    </source>
</evidence>
<proteinExistence type="predicted"/>
<dbReference type="RefSeq" id="WP_135985733.1">
    <property type="nucleotide sequence ID" value="NZ_JAASQM010000003.1"/>
</dbReference>
<gene>
    <name evidence="2" type="ORF">E5A74_13360</name>
</gene>
<feature type="signal peptide" evidence="1">
    <location>
        <begin position="1"/>
        <end position="18"/>
    </location>
</feature>
<keyword evidence="3" id="KW-1185">Reference proteome</keyword>
<evidence type="ECO:0000313" key="3">
    <source>
        <dbReference type="Proteomes" id="UP000309848"/>
    </source>
</evidence>
<sequence>MLPRILAALALISFPARAQDLPPVALPQIVATASDAAGFVPRGWRLEMQADGDLDGDGRADLALLLRGDDPALRVPARMCDDPFDTNPRILAIALAVPGGGYRRVVANARLIPRRDNPCEMDWIEEGSLGIGRGGVSLHLHRMMSMGGWAAGTTRFTLRWRDDALRLIGWDYTYVARNSGDSAGIGINYLTRRVRTETGRIDSDRAQVRWSTIAPAPLLTIDQIGDGLRFDPDRRIEKLP</sequence>
<dbReference type="Proteomes" id="UP000309848">
    <property type="component" value="Unassembled WGS sequence"/>
</dbReference>